<accession>A0A814LI28</accession>
<dbReference type="Proteomes" id="UP000663829">
    <property type="component" value="Unassembled WGS sequence"/>
</dbReference>
<reference evidence="2" key="1">
    <citation type="submission" date="2021-02" db="EMBL/GenBank/DDBJ databases">
        <authorList>
            <person name="Nowell W R."/>
        </authorList>
    </citation>
    <scope>NUCLEOTIDE SEQUENCE</scope>
</reference>
<dbReference type="Proteomes" id="UP000681722">
    <property type="component" value="Unassembled WGS sequence"/>
</dbReference>
<evidence type="ECO:0000313" key="2">
    <source>
        <dbReference type="EMBL" id="CAF1065579.1"/>
    </source>
</evidence>
<sequence>MYCPLEVYQQIITGSLSVEGPPVVSQNAVTKANNLEGQTVFVQRPRELPIECVVTRSNDLLLKDVKTNRYFRASQHELEFVTIPEEEGTEVTFALKQSGAAMLCYLIQGITWSPRYNLKVEPDTVDQVSFLAWADMTNSTKRDYKIKHVELFGGDVPLQHRPQNYFQSPAPVYQKYCCCSPGCDSAPKIVEQGEIAGLYYYSLDQSFVLASQSTFSLPFVEVNVKMERIALKRHHFNERSHKGKFDRVYRIEGDKFLPKGTCTVRENGRVVGQVHLPDMGVGDKHDLECGSEFDVGFSCQVTVLSQKRYTSSYAVKLTIKNTKEKRAMKYEYHESSGGKIMLRDGENRNSSTEVNGNAIKITGELQPDGDEHVFEYEAHFDYTPQHADDEDKSDLCK</sequence>
<evidence type="ECO:0008006" key="6">
    <source>
        <dbReference type="Google" id="ProtNLM"/>
    </source>
</evidence>
<evidence type="ECO:0000313" key="5">
    <source>
        <dbReference type="Proteomes" id="UP000663829"/>
    </source>
</evidence>
<dbReference type="EMBL" id="CAJNOQ010004582">
    <property type="protein sequence ID" value="CAF1065579.1"/>
    <property type="molecule type" value="Genomic_DNA"/>
</dbReference>
<dbReference type="EMBL" id="CAJOBC010004582">
    <property type="protein sequence ID" value="CAF3833299.1"/>
    <property type="molecule type" value="Genomic_DNA"/>
</dbReference>
<evidence type="ECO:0000313" key="3">
    <source>
        <dbReference type="EMBL" id="CAF3721013.1"/>
    </source>
</evidence>
<gene>
    <name evidence="2" type="ORF">GPM918_LOCUS17006</name>
    <name evidence="1" type="ORF">OVA965_LOCUS11917</name>
    <name evidence="4" type="ORF">SRO942_LOCUS17005</name>
    <name evidence="3" type="ORF">TMI583_LOCUS11921</name>
</gene>
<dbReference type="EMBL" id="CAJOBA010004700">
    <property type="protein sequence ID" value="CAF3721013.1"/>
    <property type="molecule type" value="Genomic_DNA"/>
</dbReference>
<evidence type="ECO:0000313" key="4">
    <source>
        <dbReference type="EMBL" id="CAF3833299.1"/>
    </source>
</evidence>
<dbReference type="Proteomes" id="UP000677228">
    <property type="component" value="Unassembled WGS sequence"/>
</dbReference>
<dbReference type="OrthoDB" id="10001881at2759"/>
<evidence type="ECO:0000313" key="1">
    <source>
        <dbReference type="EMBL" id="CAF0946448.1"/>
    </source>
</evidence>
<proteinExistence type="predicted"/>
<dbReference type="PANTHER" id="PTHR38075:SF1">
    <property type="entry name" value="DUF4139 DOMAIN-CONTAINING PROTEIN"/>
    <property type="match status" value="1"/>
</dbReference>
<dbReference type="PANTHER" id="PTHR38075">
    <property type="entry name" value="DUF4139 DOMAIN-CONTAINING PROTEIN"/>
    <property type="match status" value="1"/>
</dbReference>
<dbReference type="EMBL" id="CAJNOK010004695">
    <property type="protein sequence ID" value="CAF0946448.1"/>
    <property type="molecule type" value="Genomic_DNA"/>
</dbReference>
<name>A0A814LI28_9BILA</name>
<dbReference type="AlphaFoldDB" id="A0A814LI28"/>
<comment type="caution">
    <text evidence="2">The sequence shown here is derived from an EMBL/GenBank/DDBJ whole genome shotgun (WGS) entry which is preliminary data.</text>
</comment>
<organism evidence="2 5">
    <name type="scientific">Didymodactylos carnosus</name>
    <dbReference type="NCBI Taxonomy" id="1234261"/>
    <lineage>
        <taxon>Eukaryota</taxon>
        <taxon>Metazoa</taxon>
        <taxon>Spiralia</taxon>
        <taxon>Gnathifera</taxon>
        <taxon>Rotifera</taxon>
        <taxon>Eurotatoria</taxon>
        <taxon>Bdelloidea</taxon>
        <taxon>Philodinida</taxon>
        <taxon>Philodinidae</taxon>
        <taxon>Didymodactylos</taxon>
    </lineage>
</organism>
<protein>
    <recommendedName>
        <fullName evidence="6">DUF4139 domain-containing protein</fullName>
    </recommendedName>
</protein>
<keyword evidence="5" id="KW-1185">Reference proteome</keyword>
<dbReference type="Proteomes" id="UP000682733">
    <property type="component" value="Unassembled WGS sequence"/>
</dbReference>